<dbReference type="AlphaFoldDB" id="A0A1G7Q027"/>
<dbReference type="GO" id="GO:0005198">
    <property type="term" value="F:structural molecule activity"/>
    <property type="evidence" value="ECO:0007669"/>
    <property type="project" value="InterPro"/>
</dbReference>
<comment type="subcellular location">
    <subcellularLocation>
        <location evidence="1">Bacterial flagellum</location>
    </subcellularLocation>
    <subcellularLocation>
        <location evidence="2">Secreted</location>
    </subcellularLocation>
</comment>
<dbReference type="SUPFAM" id="SSF64518">
    <property type="entry name" value="Phase 1 flagellin"/>
    <property type="match status" value="1"/>
</dbReference>
<dbReference type="PANTHER" id="PTHR42792:SF1">
    <property type="entry name" value="FLAGELLAR HOOK-ASSOCIATED PROTEIN 3"/>
    <property type="match status" value="1"/>
</dbReference>
<comment type="similarity">
    <text evidence="3">Belongs to the bacterial flagellin family.</text>
</comment>
<dbReference type="InterPro" id="IPR001492">
    <property type="entry name" value="Flagellin"/>
</dbReference>
<reference evidence="6 7" key="1">
    <citation type="submission" date="2016-10" db="EMBL/GenBank/DDBJ databases">
        <authorList>
            <person name="de Groot N.N."/>
        </authorList>
    </citation>
    <scope>NUCLEOTIDE SEQUENCE [LARGE SCALE GENOMIC DNA]</scope>
    <source>
        <strain evidence="6 7">LMG 2247</strain>
    </source>
</reference>
<dbReference type="Proteomes" id="UP000199706">
    <property type="component" value="Unassembled WGS sequence"/>
</dbReference>
<dbReference type="GO" id="GO:0005576">
    <property type="term" value="C:extracellular region"/>
    <property type="evidence" value="ECO:0007669"/>
    <property type="project" value="UniProtKB-SubCell"/>
</dbReference>
<accession>A0A1G7Q027</accession>
<organism evidence="6 7">
    <name type="scientific">Paraburkholderia phenazinium</name>
    <dbReference type="NCBI Taxonomy" id="60549"/>
    <lineage>
        <taxon>Bacteria</taxon>
        <taxon>Pseudomonadati</taxon>
        <taxon>Pseudomonadota</taxon>
        <taxon>Betaproteobacteria</taxon>
        <taxon>Burkholderiales</taxon>
        <taxon>Burkholderiaceae</taxon>
        <taxon>Paraburkholderia</taxon>
    </lineage>
</organism>
<dbReference type="InterPro" id="IPR013384">
    <property type="entry name" value="Flagell_FlgL"/>
</dbReference>
<dbReference type="RefSeq" id="WP_090681414.1">
    <property type="nucleotide sequence ID" value="NZ_CADERL010000001.1"/>
</dbReference>
<keyword evidence="6" id="KW-0282">Flagellum</keyword>
<dbReference type="EMBL" id="FNCJ01000001">
    <property type="protein sequence ID" value="SDF91902.1"/>
    <property type="molecule type" value="Genomic_DNA"/>
</dbReference>
<evidence type="ECO:0000313" key="7">
    <source>
        <dbReference type="Proteomes" id="UP000199706"/>
    </source>
</evidence>
<protein>
    <submittedName>
        <fullName evidence="6">Flagellar hook-associated protein 3 FlgL</fullName>
    </submittedName>
</protein>
<dbReference type="NCBIfam" id="TIGR02550">
    <property type="entry name" value="flagell_flgL"/>
    <property type="match status" value="1"/>
</dbReference>
<evidence type="ECO:0000256" key="4">
    <source>
        <dbReference type="ARBA" id="ARBA00023143"/>
    </source>
</evidence>
<evidence type="ECO:0000313" key="6">
    <source>
        <dbReference type="EMBL" id="SDF91902.1"/>
    </source>
</evidence>
<evidence type="ECO:0000256" key="1">
    <source>
        <dbReference type="ARBA" id="ARBA00004365"/>
    </source>
</evidence>
<keyword evidence="4" id="KW-0975">Bacterial flagellum</keyword>
<keyword evidence="6" id="KW-0966">Cell projection</keyword>
<gene>
    <name evidence="6" type="ORF">SAMN05216466_101538</name>
</gene>
<keyword evidence="6" id="KW-0969">Cilium</keyword>
<dbReference type="GO" id="GO:0071973">
    <property type="term" value="P:bacterial-type flagellum-dependent cell motility"/>
    <property type="evidence" value="ECO:0007669"/>
    <property type="project" value="InterPro"/>
</dbReference>
<dbReference type="Pfam" id="PF00669">
    <property type="entry name" value="Flagellin_N"/>
    <property type="match status" value="1"/>
</dbReference>
<evidence type="ECO:0000256" key="3">
    <source>
        <dbReference type="ARBA" id="ARBA00005709"/>
    </source>
</evidence>
<name>A0A1G7Q027_9BURK</name>
<evidence type="ECO:0000259" key="5">
    <source>
        <dbReference type="Pfam" id="PF00669"/>
    </source>
</evidence>
<dbReference type="GO" id="GO:0009424">
    <property type="term" value="C:bacterial-type flagellum hook"/>
    <property type="evidence" value="ECO:0007669"/>
    <property type="project" value="InterPro"/>
</dbReference>
<feature type="domain" description="Flagellin N-terminal" evidence="5">
    <location>
        <begin position="3"/>
        <end position="139"/>
    </location>
</feature>
<dbReference type="PANTHER" id="PTHR42792">
    <property type="entry name" value="FLAGELLIN"/>
    <property type="match status" value="1"/>
</dbReference>
<proteinExistence type="inferred from homology"/>
<dbReference type="InterPro" id="IPR001029">
    <property type="entry name" value="Flagellin_N"/>
</dbReference>
<dbReference type="Gene3D" id="1.20.1330.10">
    <property type="entry name" value="f41 fragment of flagellin, N-terminal domain"/>
    <property type="match status" value="2"/>
</dbReference>
<dbReference type="OrthoDB" id="9768249at2"/>
<evidence type="ECO:0000256" key="2">
    <source>
        <dbReference type="ARBA" id="ARBA00004613"/>
    </source>
</evidence>
<sequence length="418" mass="42745">MRISTSQYLSMNVQTMDNQQSELTQLYGEISSGVSLSTPADNPLGAAQAVQLSMQGAALSQYSSNQSSALTALQSEDSTLQSVTSTLQSVNSQLLSAGNPTLNDTNRSAIAATLQQLNTSLMTLANTKSPSGNYLFGGFQSASQPFTQNSAGTVVYNGDNGVSTTQIADTSSVATNDSGQSVFMSVTPQTASPVAYAAAGNTGTGVIGPVSTTNAAASATADTYGITFSMAGTPAVLSYTVSDVTNPATPAPTPQPYTAGSAITLGTSGESVSITGTPAAGDAFTVTPAAQVPASQGGTNIFATIQNMITALQTPADTPAAAAALTNSLNVGLTQVQNTLSNVTTVLASVGGRENQIQAMQTVNQNQTLQNTSSLADLTDTNMASTISKYTQTQYSLQASQQAFVQVQQMSLFQYLNQ</sequence>